<feature type="compositionally biased region" description="Basic and acidic residues" evidence="2">
    <location>
        <begin position="158"/>
        <end position="173"/>
    </location>
</feature>
<dbReference type="OrthoDB" id="441329at2759"/>
<dbReference type="InterPro" id="IPR036612">
    <property type="entry name" value="KH_dom_type_1_sf"/>
</dbReference>
<feature type="region of interest" description="Disordered" evidence="2">
    <location>
        <begin position="1"/>
        <end position="30"/>
    </location>
</feature>
<keyword evidence="5" id="KW-1185">Reference proteome</keyword>
<dbReference type="SUPFAM" id="SSF54791">
    <property type="entry name" value="Eukaryotic type KH-domain (KH-domain type I)"/>
    <property type="match status" value="2"/>
</dbReference>
<feature type="compositionally biased region" description="Basic residues" evidence="2">
    <location>
        <begin position="512"/>
        <end position="525"/>
    </location>
</feature>
<accession>A0A9W8A4U9</accession>
<feature type="region of interest" description="Disordered" evidence="2">
    <location>
        <begin position="411"/>
        <end position="667"/>
    </location>
</feature>
<sequence>MSEYGYDYMDGAGREHNAGSQFQSDESGKRRVTLSDYWNSRSNLALRGNGSQEDFGAGQNVEPTNEMEELRQLLGANFDSTNGAGNGIAPGVFGMDFQAGQPPETPGGSPTHMMVESTEDPENFKADRNGESGGSHSQNQDRDRGRNSSGRKGRRNRSRDSRDYRSRSSDRSPSRRRHSRSPDSRCRTSDRRTNSRENKGSSHARSSRRDRSSSRDKKRLSMRSVFAYEDGGIIIGSRGVHLSKLRRTVPEVEWNISTESNDKQDRVLEIKGPMDKIAEAYQALADHFISQNVHIDFPLPVHSSNPRENVDTSEPFVAIRLLLPHKTCGAIIGRNSETLIETRIKCRARRLYVYRDRIPSTRERVVEIIGTPISIKKIFLELGKQVERTLADDQADSTLYRPARDGIRKFLRSQDVQESKVTLEPLNRGSTSSGTRNNAKAGSSDRGHRRRSRRGSIGERSDKSNATPTKRSDSRNRSSRRRGSRSRSSSRKRRRDRSYDSRSRSPASKSTRYSHNRSSNHGRSSHRQDANGRDSDKKHPRKPASQKAMDDEAYSINGSSTSLKPKDAVPSLINNAEMQQKPAKEYYNPEESLNNDDNDDAQSTSSSSSWDIPTHNRRKPALTLSTPQHKTRSSRRNTNAAFQASSVAEHDSASGGESDREYQDGWA</sequence>
<feature type="domain" description="K Homology" evidence="3">
    <location>
        <begin position="214"/>
        <end position="289"/>
    </location>
</feature>
<feature type="compositionally biased region" description="Basic and acidic residues" evidence="2">
    <location>
        <begin position="526"/>
        <end position="537"/>
    </location>
</feature>
<comment type="caution">
    <text evidence="4">The sequence shown here is derived from an EMBL/GenBank/DDBJ whole genome shotgun (WGS) entry which is preliminary data.</text>
</comment>
<feature type="compositionally biased region" description="Basic residues" evidence="2">
    <location>
        <begin position="477"/>
        <end position="496"/>
    </location>
</feature>
<evidence type="ECO:0000313" key="4">
    <source>
        <dbReference type="EMBL" id="KAJ1917447.1"/>
    </source>
</evidence>
<feature type="region of interest" description="Disordered" evidence="2">
    <location>
        <begin position="74"/>
        <end position="219"/>
    </location>
</feature>
<dbReference type="InterPro" id="IPR004087">
    <property type="entry name" value="KH_dom"/>
</dbReference>
<dbReference type="AlphaFoldDB" id="A0A9W8A4U9"/>
<dbReference type="SMART" id="SM00322">
    <property type="entry name" value="KH"/>
    <property type="match status" value="2"/>
</dbReference>
<evidence type="ECO:0000313" key="5">
    <source>
        <dbReference type="Proteomes" id="UP001150538"/>
    </source>
</evidence>
<feature type="compositionally biased region" description="Basic and acidic residues" evidence="2">
    <location>
        <begin position="180"/>
        <end position="200"/>
    </location>
</feature>
<feature type="compositionally biased region" description="Low complexity" evidence="2">
    <location>
        <begin position="601"/>
        <end position="611"/>
    </location>
</feature>
<feature type="domain" description="K Homology" evidence="3">
    <location>
        <begin position="315"/>
        <end position="387"/>
    </location>
</feature>
<name>A0A9W8A4U9_9FUNG</name>
<dbReference type="Proteomes" id="UP001150538">
    <property type="component" value="Unassembled WGS sequence"/>
</dbReference>
<reference evidence="4" key="1">
    <citation type="submission" date="2022-07" db="EMBL/GenBank/DDBJ databases">
        <title>Phylogenomic reconstructions and comparative analyses of Kickxellomycotina fungi.</title>
        <authorList>
            <person name="Reynolds N.K."/>
            <person name="Stajich J.E."/>
            <person name="Barry K."/>
            <person name="Grigoriev I.V."/>
            <person name="Crous P."/>
            <person name="Smith M.E."/>
        </authorList>
    </citation>
    <scope>NUCLEOTIDE SEQUENCE</scope>
    <source>
        <strain evidence="4">NBRC 100468</strain>
    </source>
</reference>
<dbReference type="EMBL" id="JANBPU010000071">
    <property type="protein sequence ID" value="KAJ1917447.1"/>
    <property type="molecule type" value="Genomic_DNA"/>
</dbReference>
<feature type="compositionally biased region" description="Polar residues" evidence="2">
    <location>
        <begin position="636"/>
        <end position="646"/>
    </location>
</feature>
<protein>
    <submittedName>
        <fullName evidence="4">RNA binding protein, heterogenous nuclear RNP-K like protein</fullName>
    </submittedName>
</protein>
<dbReference type="Gene3D" id="3.30.310.210">
    <property type="match status" value="1"/>
</dbReference>
<dbReference type="PROSITE" id="PS50084">
    <property type="entry name" value="KH_TYPE_1"/>
    <property type="match status" value="2"/>
</dbReference>
<evidence type="ECO:0000259" key="3">
    <source>
        <dbReference type="SMART" id="SM00322"/>
    </source>
</evidence>
<proteinExistence type="predicted"/>
<organism evidence="4 5">
    <name type="scientific">Mycoemilia scoparia</name>
    <dbReference type="NCBI Taxonomy" id="417184"/>
    <lineage>
        <taxon>Eukaryota</taxon>
        <taxon>Fungi</taxon>
        <taxon>Fungi incertae sedis</taxon>
        <taxon>Zoopagomycota</taxon>
        <taxon>Kickxellomycotina</taxon>
        <taxon>Kickxellomycetes</taxon>
        <taxon>Kickxellales</taxon>
        <taxon>Kickxellaceae</taxon>
        <taxon>Mycoemilia</taxon>
    </lineage>
</organism>
<keyword evidence="1" id="KW-0694">RNA-binding</keyword>
<gene>
    <name evidence="4" type="primary">HEK2_2</name>
    <name evidence="4" type="ORF">H4219_003190</name>
</gene>
<feature type="compositionally biased region" description="Polar residues" evidence="2">
    <location>
        <begin position="428"/>
        <end position="441"/>
    </location>
</feature>
<feature type="compositionally biased region" description="Basic and acidic residues" evidence="2">
    <location>
        <begin position="648"/>
        <end position="667"/>
    </location>
</feature>
<dbReference type="GO" id="GO:0003723">
    <property type="term" value="F:RNA binding"/>
    <property type="evidence" value="ECO:0007669"/>
    <property type="project" value="UniProtKB-UniRule"/>
</dbReference>
<evidence type="ECO:0000256" key="1">
    <source>
        <dbReference type="PROSITE-ProRule" id="PRU00117"/>
    </source>
</evidence>
<evidence type="ECO:0000256" key="2">
    <source>
        <dbReference type="SAM" id="MobiDB-lite"/>
    </source>
</evidence>